<feature type="non-terminal residue" evidence="7">
    <location>
        <position position="120"/>
    </location>
</feature>
<keyword evidence="1" id="KW-0723">Serine/threonine-protein kinase</keyword>
<dbReference type="PANTHER" id="PTHR24342:SF17">
    <property type="entry name" value="DEATH-ASSOCIATED PROTEIN KINASE 1"/>
    <property type="match status" value="1"/>
</dbReference>
<dbReference type="Pfam" id="PF00069">
    <property type="entry name" value="Pkinase"/>
    <property type="match status" value="1"/>
</dbReference>
<dbReference type="PROSITE" id="PS50011">
    <property type="entry name" value="PROTEIN_KINASE_DOM"/>
    <property type="match status" value="1"/>
</dbReference>
<evidence type="ECO:0000256" key="5">
    <source>
        <dbReference type="ARBA" id="ARBA00022840"/>
    </source>
</evidence>
<dbReference type="InterPro" id="IPR000719">
    <property type="entry name" value="Prot_kinase_dom"/>
</dbReference>
<keyword evidence="4 7" id="KW-0418">Kinase</keyword>
<dbReference type="SUPFAM" id="SSF56112">
    <property type="entry name" value="Protein kinase-like (PK-like)"/>
    <property type="match status" value="1"/>
</dbReference>
<protein>
    <submittedName>
        <fullName evidence="7">Death-associated protein kinase 1</fullName>
    </submittedName>
</protein>
<keyword evidence="3" id="KW-0547">Nucleotide-binding</keyword>
<comment type="caution">
    <text evidence="7">The sequence shown here is derived from an EMBL/GenBank/DDBJ whole genome shotgun (WGS) entry which is preliminary data.</text>
</comment>
<gene>
    <name evidence="7" type="primary">DAPK1_2</name>
    <name evidence="7" type="ORF">CHARACLAT_026033</name>
</gene>
<dbReference type="SMART" id="SM00220">
    <property type="entry name" value="S_TKc"/>
    <property type="match status" value="1"/>
</dbReference>
<keyword evidence="5" id="KW-0067">ATP-binding</keyword>
<evidence type="ECO:0000313" key="7">
    <source>
        <dbReference type="EMBL" id="MED6278642.1"/>
    </source>
</evidence>
<evidence type="ECO:0000259" key="6">
    <source>
        <dbReference type="PROSITE" id="PS50011"/>
    </source>
</evidence>
<dbReference type="GO" id="GO:0016301">
    <property type="term" value="F:kinase activity"/>
    <property type="evidence" value="ECO:0007669"/>
    <property type="project" value="UniProtKB-KW"/>
</dbReference>
<dbReference type="PANTHER" id="PTHR24342">
    <property type="entry name" value="SERINE/THREONINE-PROTEIN KINASE 17"/>
    <property type="match status" value="1"/>
</dbReference>
<dbReference type="Gene3D" id="3.30.200.20">
    <property type="entry name" value="Phosphorylase Kinase, domain 1"/>
    <property type="match status" value="1"/>
</dbReference>
<keyword evidence="2" id="KW-0808">Transferase</keyword>
<evidence type="ECO:0000313" key="8">
    <source>
        <dbReference type="Proteomes" id="UP001352852"/>
    </source>
</evidence>
<reference evidence="7 8" key="1">
    <citation type="submission" date="2021-06" db="EMBL/GenBank/DDBJ databases">
        <authorList>
            <person name="Palmer J.M."/>
        </authorList>
    </citation>
    <scope>NUCLEOTIDE SEQUENCE [LARGE SCALE GENOMIC DNA]</scope>
    <source>
        <strain evidence="7 8">CL_MEX2019</strain>
        <tissue evidence="7">Muscle</tissue>
    </source>
</reference>
<evidence type="ECO:0000256" key="1">
    <source>
        <dbReference type="ARBA" id="ARBA00022527"/>
    </source>
</evidence>
<feature type="non-terminal residue" evidence="7">
    <location>
        <position position="1"/>
    </location>
</feature>
<organism evidence="7 8">
    <name type="scientific">Characodon lateralis</name>
    <dbReference type="NCBI Taxonomy" id="208331"/>
    <lineage>
        <taxon>Eukaryota</taxon>
        <taxon>Metazoa</taxon>
        <taxon>Chordata</taxon>
        <taxon>Craniata</taxon>
        <taxon>Vertebrata</taxon>
        <taxon>Euteleostomi</taxon>
        <taxon>Actinopterygii</taxon>
        <taxon>Neopterygii</taxon>
        <taxon>Teleostei</taxon>
        <taxon>Neoteleostei</taxon>
        <taxon>Acanthomorphata</taxon>
        <taxon>Ovalentaria</taxon>
        <taxon>Atherinomorphae</taxon>
        <taxon>Cyprinodontiformes</taxon>
        <taxon>Goodeidae</taxon>
        <taxon>Characodon</taxon>
    </lineage>
</organism>
<name>A0ABU7DU96_9TELE</name>
<evidence type="ECO:0000256" key="4">
    <source>
        <dbReference type="ARBA" id="ARBA00022777"/>
    </source>
</evidence>
<sequence length="120" mass="13985">GQFAVVRRCRHRRTGVEYAAKFIKKRRNKSSRRGVSREDIEREVNILKEIQHPNIITLHEVFESKPEVILILELVAGGELFDFLAEKESLSEEEATQFLKQILDGVLYLHSKQIAHFDLK</sequence>
<evidence type="ECO:0000256" key="3">
    <source>
        <dbReference type="ARBA" id="ARBA00022741"/>
    </source>
</evidence>
<accession>A0ABU7DU96</accession>
<proteinExistence type="predicted"/>
<dbReference type="Gene3D" id="1.10.510.10">
    <property type="entry name" value="Transferase(Phosphotransferase) domain 1"/>
    <property type="match status" value="1"/>
</dbReference>
<dbReference type="Proteomes" id="UP001352852">
    <property type="component" value="Unassembled WGS sequence"/>
</dbReference>
<keyword evidence="8" id="KW-1185">Reference proteome</keyword>
<dbReference type="EMBL" id="JAHUTJ010035875">
    <property type="protein sequence ID" value="MED6278642.1"/>
    <property type="molecule type" value="Genomic_DNA"/>
</dbReference>
<dbReference type="InterPro" id="IPR011009">
    <property type="entry name" value="Kinase-like_dom_sf"/>
</dbReference>
<feature type="domain" description="Protein kinase" evidence="6">
    <location>
        <begin position="1"/>
        <end position="120"/>
    </location>
</feature>
<evidence type="ECO:0000256" key="2">
    <source>
        <dbReference type="ARBA" id="ARBA00022679"/>
    </source>
</evidence>